<evidence type="ECO:0000313" key="1">
    <source>
        <dbReference type="EMBL" id="MDO7858232.1"/>
    </source>
</evidence>
<sequence length="161" mass="18316">MNAINQKPKRPSQTPAQFMRIANESDLFKKGRTLWYHYSSSFGYERELVRSNTQRLAHGSGLPVSFVERAINHYLTHRSTSVRTKAMSAINGTYWVKNGHTFGYTFPEQPNILGVLASKPQLGACLSMEPQLITPSDDMRKATVQDFDFFRVVVPSDFKPE</sequence>
<organism evidence="1 2">
    <name type="scientific">Providencia huashanensis</name>
    <dbReference type="NCBI Taxonomy" id="3037798"/>
    <lineage>
        <taxon>Bacteria</taxon>
        <taxon>Pseudomonadati</taxon>
        <taxon>Pseudomonadota</taxon>
        <taxon>Gammaproteobacteria</taxon>
        <taxon>Enterobacterales</taxon>
        <taxon>Morganellaceae</taxon>
        <taxon>Providencia</taxon>
    </lineage>
</organism>
<evidence type="ECO:0000313" key="2">
    <source>
        <dbReference type="Proteomes" id="UP001176478"/>
    </source>
</evidence>
<dbReference type="RefSeq" id="WP_237072366.1">
    <property type="nucleotide sequence ID" value="NZ_JAUQTF010000024.1"/>
</dbReference>
<dbReference type="EMBL" id="JAUQTG010000012">
    <property type="protein sequence ID" value="MDO7858232.1"/>
    <property type="molecule type" value="Genomic_DNA"/>
</dbReference>
<gene>
    <name evidence="1" type="ORF">Q5E86_18190</name>
</gene>
<reference evidence="1" key="1">
    <citation type="submission" date="2023-07" db="EMBL/GenBank/DDBJ databases">
        <authorList>
            <person name="Yang W."/>
            <person name="Chen J."/>
            <person name="Ji P."/>
            <person name="Hu F."/>
        </authorList>
    </citation>
    <scope>NUCLEOTIDE SEQUENCE</scope>
    <source>
        <strain evidence="1">CRE-138-0111</strain>
    </source>
</reference>
<keyword evidence="2" id="KW-1185">Reference proteome</keyword>
<dbReference type="Proteomes" id="UP001176478">
    <property type="component" value="Unassembled WGS sequence"/>
</dbReference>
<accession>A0ABT9AX95</accession>
<protein>
    <submittedName>
        <fullName evidence="1">Uncharacterized protein</fullName>
    </submittedName>
</protein>
<comment type="caution">
    <text evidence="1">The sequence shown here is derived from an EMBL/GenBank/DDBJ whole genome shotgun (WGS) entry which is preliminary data.</text>
</comment>
<name>A0ABT9AX95_9GAMM</name>
<proteinExistence type="predicted"/>
<reference evidence="1" key="2">
    <citation type="journal article" date="2024" name="Int. J. Antimicrob. Agents">
        <title>Identification of a novel Providencia species showing multi-drug-resistant in three patients with hospital-acquired infection.</title>
        <authorList>
            <person name="Yang W."/>
            <person name="Chen J."/>
            <person name="Yang F."/>
            <person name="Ji P."/>
            <person name="Shen S."/>
            <person name="Yin D."/>
            <person name="Hu F."/>
        </authorList>
    </citation>
    <scope>NUCLEOTIDE SEQUENCE</scope>
    <source>
        <strain evidence="1">CRE-138-0111</strain>
    </source>
</reference>